<name>A0A2K8NUE5_9MOLU</name>
<reference evidence="2 3" key="1">
    <citation type="submission" date="2017-11" db="EMBL/GenBank/DDBJ databases">
        <title>Genome sequence of Entomoplasma luminosum PIMN-1 (ATCC 49195).</title>
        <authorList>
            <person name="Lo W.-S."/>
            <person name="Gasparich G.E."/>
            <person name="Kuo C.-H."/>
        </authorList>
    </citation>
    <scope>NUCLEOTIDE SEQUENCE [LARGE SCALE GENOMIC DNA]</scope>
    <source>
        <strain evidence="2 3">PIMN-1</strain>
    </source>
</reference>
<dbReference type="Proteomes" id="UP000232063">
    <property type="component" value="Chromosome"/>
</dbReference>
<evidence type="ECO:0000313" key="2">
    <source>
        <dbReference type="EMBL" id="ATZ17462.1"/>
    </source>
</evidence>
<keyword evidence="3" id="KW-1185">Reference proteome</keyword>
<sequence length="94" mass="10421">MTKLLLTMLSISGVSPVLTTTHITTQQNNNVLPIHTISKTTNNLAKFVQKEKVNLTKIESEPVSIELGNLGGQKPDQIKVFVLLRVDSIELLRK</sequence>
<feature type="chain" id="PRO_5014778370" evidence="1">
    <location>
        <begin position="20"/>
        <end position="94"/>
    </location>
</feature>
<dbReference type="AlphaFoldDB" id="A0A2K8NUE5"/>
<gene>
    <name evidence="2" type="ORF">ELUMI_v1c07400</name>
</gene>
<dbReference type="RefSeq" id="WP_025734861.1">
    <property type="nucleotide sequence ID" value="NZ_CP024963.1"/>
</dbReference>
<proteinExistence type="predicted"/>
<evidence type="ECO:0000256" key="1">
    <source>
        <dbReference type="SAM" id="SignalP"/>
    </source>
</evidence>
<dbReference type="KEGG" id="elj:ELUMI_v1c07400"/>
<evidence type="ECO:0000313" key="3">
    <source>
        <dbReference type="Proteomes" id="UP000232063"/>
    </source>
</evidence>
<accession>A0A2K8NUE5</accession>
<keyword evidence="1" id="KW-0732">Signal</keyword>
<organism evidence="2 3">
    <name type="scientific">Williamsoniiplasma luminosum</name>
    <dbReference type="NCBI Taxonomy" id="214888"/>
    <lineage>
        <taxon>Bacteria</taxon>
        <taxon>Bacillati</taxon>
        <taxon>Mycoplasmatota</taxon>
        <taxon>Mollicutes</taxon>
        <taxon>Entomoplasmatales</taxon>
        <taxon>Williamsoniiplasma</taxon>
    </lineage>
</organism>
<protein>
    <submittedName>
        <fullName evidence="2">Uncharacterized protein</fullName>
    </submittedName>
</protein>
<feature type="signal peptide" evidence="1">
    <location>
        <begin position="1"/>
        <end position="19"/>
    </location>
</feature>
<dbReference type="EMBL" id="CP024963">
    <property type="protein sequence ID" value="ATZ17462.1"/>
    <property type="molecule type" value="Genomic_DNA"/>
</dbReference>